<evidence type="ECO:0000313" key="3">
    <source>
        <dbReference type="Proteomes" id="UP000076925"/>
    </source>
</evidence>
<gene>
    <name evidence="2" type="ORF">WA1_49130</name>
</gene>
<dbReference type="CDD" id="cd07996">
    <property type="entry name" value="WGR_MMR_like"/>
    <property type="match status" value="1"/>
</dbReference>
<dbReference type="EMBL" id="ANNX02000064">
    <property type="protein sequence ID" value="KYC34706.1"/>
    <property type="molecule type" value="Genomic_DNA"/>
</dbReference>
<dbReference type="InterPro" id="IPR008893">
    <property type="entry name" value="WGR_domain"/>
</dbReference>
<keyword evidence="3" id="KW-1185">Reference proteome</keyword>
<dbReference type="InterPro" id="IPR036930">
    <property type="entry name" value="WGR_dom_sf"/>
</dbReference>
<evidence type="ECO:0000313" key="2">
    <source>
        <dbReference type="EMBL" id="KYC34706.1"/>
    </source>
</evidence>
<dbReference type="Pfam" id="PF05406">
    <property type="entry name" value="WGR"/>
    <property type="match status" value="1"/>
</dbReference>
<dbReference type="RefSeq" id="WP_017741156.1">
    <property type="nucleotide sequence ID" value="NZ_KQ976355.1"/>
</dbReference>
<feature type="domain" description="WGR" evidence="1">
    <location>
        <begin position="1"/>
        <end position="81"/>
    </location>
</feature>
<dbReference type="Gene3D" id="2.20.140.10">
    <property type="entry name" value="WGR domain"/>
    <property type="match status" value="1"/>
</dbReference>
<dbReference type="GO" id="GO:0003950">
    <property type="term" value="F:NAD+ poly-ADP-ribosyltransferase activity"/>
    <property type="evidence" value="ECO:0007669"/>
    <property type="project" value="InterPro"/>
</dbReference>
<dbReference type="InterPro" id="IPR049809">
    <property type="entry name" value="YehF/YfeS-like_WGR"/>
</dbReference>
<dbReference type="PROSITE" id="PS51977">
    <property type="entry name" value="WGR"/>
    <property type="match status" value="1"/>
</dbReference>
<dbReference type="AlphaFoldDB" id="A0A139WQJ6"/>
<reference evidence="2 3" key="1">
    <citation type="journal article" date="2013" name="Genome Biol. Evol.">
        <title>Genomes of Stigonematalean cyanobacteria (subsection V) and the evolution of oxygenic photosynthesis from prokaryotes to plastids.</title>
        <authorList>
            <person name="Dagan T."/>
            <person name="Roettger M."/>
            <person name="Stucken K."/>
            <person name="Landan G."/>
            <person name="Koch R."/>
            <person name="Major P."/>
            <person name="Gould S.B."/>
            <person name="Goremykin V.V."/>
            <person name="Rippka R."/>
            <person name="Tandeau de Marsac N."/>
            <person name="Gugger M."/>
            <person name="Lockhart P.J."/>
            <person name="Allen J.F."/>
            <person name="Brune I."/>
            <person name="Maus I."/>
            <person name="Puhler A."/>
            <person name="Martin W.F."/>
        </authorList>
    </citation>
    <scope>NUCLEOTIDE SEQUENCE [LARGE SCALE GENOMIC DNA]</scope>
    <source>
        <strain evidence="2 3">PCC 7110</strain>
    </source>
</reference>
<dbReference type="InterPro" id="IPR036616">
    <property type="entry name" value="Poly(ADP-ribose)pol_reg_dom_sf"/>
</dbReference>
<protein>
    <submittedName>
        <fullName evidence="2">Polymerase</fullName>
    </submittedName>
</protein>
<evidence type="ECO:0000259" key="1">
    <source>
        <dbReference type="PROSITE" id="PS51977"/>
    </source>
</evidence>
<dbReference type="SUPFAM" id="SSF142921">
    <property type="entry name" value="WGR domain-like"/>
    <property type="match status" value="1"/>
</dbReference>
<sequence length="181" mass="20770">METYLIFVDAIRNNNKFWSAKVEGTELTVEWGRVGYTPQKKVQTLPNIQAAISKYHSLIAEKKAKGYQESQPQISERPISEIRRAINLLNVIRPYVTARNFNENYMTALNEYLKIIPTPLGMQIDPCKIYQTVDDIDRQKESLNNLLSPSSIPFSQTAEVTKSQVETVSLKSLSKGFWKHF</sequence>
<comment type="caution">
    <text evidence="2">The sequence shown here is derived from an EMBL/GenBank/DDBJ whole genome shotgun (WGS) entry which is preliminary data.</text>
</comment>
<dbReference type="SUPFAM" id="SSF47587">
    <property type="entry name" value="Domain of poly(ADP-ribose) polymerase"/>
    <property type="match status" value="1"/>
</dbReference>
<dbReference type="Proteomes" id="UP000076925">
    <property type="component" value="Unassembled WGS sequence"/>
</dbReference>
<dbReference type="STRING" id="128403.WA1_49130"/>
<organism evidence="2 3">
    <name type="scientific">Scytonema hofmannii PCC 7110</name>
    <dbReference type="NCBI Taxonomy" id="128403"/>
    <lineage>
        <taxon>Bacteria</taxon>
        <taxon>Bacillati</taxon>
        <taxon>Cyanobacteriota</taxon>
        <taxon>Cyanophyceae</taxon>
        <taxon>Nostocales</taxon>
        <taxon>Scytonemataceae</taxon>
        <taxon>Scytonema</taxon>
    </lineage>
</organism>
<accession>A0A139WQJ6</accession>
<proteinExistence type="predicted"/>
<dbReference type="OrthoDB" id="489706at2"/>
<dbReference type="SMART" id="SM00773">
    <property type="entry name" value="WGR"/>
    <property type="match status" value="1"/>
</dbReference>
<name>A0A139WQJ6_9CYAN</name>